<dbReference type="AlphaFoldDB" id="A0A1Y5YWN6"/>
<evidence type="ECO:0000313" key="3">
    <source>
        <dbReference type="EMBL" id="SMD67738.1"/>
    </source>
</evidence>
<evidence type="ECO:0000259" key="2">
    <source>
        <dbReference type="Pfam" id="PF13392"/>
    </source>
</evidence>
<dbReference type="GO" id="GO:0016788">
    <property type="term" value="F:hydrolase activity, acting on ester bonds"/>
    <property type="evidence" value="ECO:0007669"/>
    <property type="project" value="InterPro"/>
</dbReference>
<dbReference type="Gene3D" id="1.10.10.60">
    <property type="entry name" value="Homeodomain-like"/>
    <property type="match status" value="1"/>
</dbReference>
<dbReference type="Pfam" id="PF07463">
    <property type="entry name" value="NUMOD4"/>
    <property type="match status" value="1"/>
</dbReference>
<organism evidence="3 4">
    <name type="scientific">Bacillus mobilis</name>
    <dbReference type="NCBI Taxonomy" id="2026190"/>
    <lineage>
        <taxon>Bacteria</taxon>
        <taxon>Bacillati</taxon>
        <taxon>Bacillota</taxon>
        <taxon>Bacilli</taxon>
        <taxon>Bacillales</taxon>
        <taxon>Bacillaceae</taxon>
        <taxon>Bacillus</taxon>
        <taxon>Bacillus cereus group</taxon>
    </lineage>
</organism>
<gene>
    <name evidence="3" type="ORF">BACERE00185_00249</name>
</gene>
<feature type="domain" description="HNH nuclease" evidence="2">
    <location>
        <begin position="70"/>
        <end position="112"/>
    </location>
</feature>
<dbReference type="SUPFAM" id="SSF54060">
    <property type="entry name" value="His-Me finger endonucleases"/>
    <property type="match status" value="1"/>
</dbReference>
<protein>
    <submittedName>
        <fullName evidence="3">NUMOD4 motif protein</fullName>
    </submittedName>
</protein>
<dbReference type="EMBL" id="FWZD01000024">
    <property type="protein sequence ID" value="SMD67738.1"/>
    <property type="molecule type" value="Genomic_DNA"/>
</dbReference>
<dbReference type="Gene3D" id="3.90.75.20">
    <property type="match status" value="1"/>
</dbReference>
<dbReference type="InterPro" id="IPR010902">
    <property type="entry name" value="NUMOD4"/>
</dbReference>
<accession>A0A1Y5YWN6</accession>
<name>A0A1Y5YWN6_9BACI</name>
<reference evidence="4" key="1">
    <citation type="submission" date="2017-04" db="EMBL/GenBank/DDBJ databases">
        <authorList>
            <person name="Criscuolo A."/>
        </authorList>
    </citation>
    <scope>NUCLEOTIDE SEQUENCE [LARGE SCALE GENOMIC DNA]</scope>
</reference>
<dbReference type="InterPro" id="IPR003615">
    <property type="entry name" value="HNH_nuc"/>
</dbReference>
<proteinExistence type="predicted"/>
<dbReference type="InterPro" id="IPR044925">
    <property type="entry name" value="His-Me_finger_sf"/>
</dbReference>
<dbReference type="RefSeq" id="WP_088027297.1">
    <property type="nucleotide sequence ID" value="NZ_FWZD01000024.1"/>
</dbReference>
<dbReference type="InterPro" id="IPR009057">
    <property type="entry name" value="Homeodomain-like_sf"/>
</dbReference>
<dbReference type="Pfam" id="PF13392">
    <property type="entry name" value="HNH_3"/>
    <property type="match status" value="1"/>
</dbReference>
<sequence>MITKDLEGYEGRYEITEDGRVFRKERTVKTKKQDGSVYYQKLKRMELSQSTASGYSTVSLTRNKYPKPTLVHRLVAKTFIPNPENKPQVNHINGVKTDNRVENLEWVTPKENIDHAEENNLRKHYKGTEHANSKLNDEDIRKMRNMFDNGVSQTEISKIFNVGITTIWGIVHRKRWKHVK</sequence>
<evidence type="ECO:0000313" key="4">
    <source>
        <dbReference type="Proteomes" id="UP000194439"/>
    </source>
</evidence>
<dbReference type="SUPFAM" id="SSF46689">
    <property type="entry name" value="Homeodomain-like"/>
    <property type="match status" value="1"/>
</dbReference>
<feature type="domain" description="NUMOD4" evidence="1">
    <location>
        <begin position="4"/>
        <end position="61"/>
    </location>
</feature>
<dbReference type="Proteomes" id="UP000194439">
    <property type="component" value="Unassembled WGS sequence"/>
</dbReference>
<evidence type="ECO:0000259" key="1">
    <source>
        <dbReference type="Pfam" id="PF07463"/>
    </source>
</evidence>